<dbReference type="RefSeq" id="WP_186893086.1">
    <property type="nucleotide sequence ID" value="NZ_WJBE01000001.1"/>
</dbReference>
<feature type="transmembrane region" description="Helical" evidence="6">
    <location>
        <begin position="194"/>
        <end position="214"/>
    </location>
</feature>
<keyword evidence="5 6" id="KW-0472">Membrane</keyword>
<keyword evidence="4 6" id="KW-1133">Transmembrane helix</keyword>
<evidence type="ECO:0000256" key="6">
    <source>
        <dbReference type="SAM" id="Phobius"/>
    </source>
</evidence>
<feature type="transmembrane region" description="Helical" evidence="6">
    <location>
        <begin position="226"/>
        <end position="246"/>
    </location>
</feature>
<evidence type="ECO:0000256" key="5">
    <source>
        <dbReference type="ARBA" id="ARBA00023136"/>
    </source>
</evidence>
<dbReference type="Gene3D" id="1.20.1740.10">
    <property type="entry name" value="Amino acid/polyamine transporter I"/>
    <property type="match status" value="1"/>
</dbReference>
<evidence type="ECO:0000256" key="4">
    <source>
        <dbReference type="ARBA" id="ARBA00022989"/>
    </source>
</evidence>
<dbReference type="PANTHER" id="PTHR42770:SF11">
    <property type="entry name" value="INNER MEMBRANE TRANSPORT PROTEIN YBAT"/>
    <property type="match status" value="1"/>
</dbReference>
<dbReference type="InterPro" id="IPR002293">
    <property type="entry name" value="AA/rel_permease1"/>
</dbReference>
<feature type="transmembrane region" description="Helical" evidence="6">
    <location>
        <begin position="360"/>
        <end position="385"/>
    </location>
</feature>
<evidence type="ECO:0000256" key="2">
    <source>
        <dbReference type="ARBA" id="ARBA00022475"/>
    </source>
</evidence>
<feature type="transmembrane region" description="Helical" evidence="6">
    <location>
        <begin position="332"/>
        <end position="354"/>
    </location>
</feature>
<feature type="transmembrane region" description="Helical" evidence="6">
    <location>
        <begin position="12"/>
        <end position="38"/>
    </location>
</feature>
<evidence type="ECO:0000313" key="8">
    <source>
        <dbReference type="Proteomes" id="UP000622405"/>
    </source>
</evidence>
<feature type="transmembrane region" description="Helical" evidence="6">
    <location>
        <begin position="44"/>
        <end position="67"/>
    </location>
</feature>
<feature type="transmembrane region" description="Helical" evidence="6">
    <location>
        <begin position="155"/>
        <end position="174"/>
    </location>
</feature>
<feature type="transmembrane region" description="Helical" evidence="6">
    <location>
        <begin position="88"/>
        <end position="111"/>
    </location>
</feature>
<organism evidence="7 8">
    <name type="scientific">Acetobacterium malicum</name>
    <dbReference type="NCBI Taxonomy" id="52692"/>
    <lineage>
        <taxon>Bacteria</taxon>
        <taxon>Bacillati</taxon>
        <taxon>Bacillota</taxon>
        <taxon>Clostridia</taxon>
        <taxon>Eubacteriales</taxon>
        <taxon>Eubacteriaceae</taxon>
        <taxon>Acetobacterium</taxon>
    </lineage>
</organism>
<keyword evidence="8" id="KW-1185">Reference proteome</keyword>
<dbReference type="PIRSF" id="PIRSF006060">
    <property type="entry name" value="AA_transporter"/>
    <property type="match status" value="1"/>
</dbReference>
<dbReference type="Proteomes" id="UP000622405">
    <property type="component" value="Unassembled WGS sequence"/>
</dbReference>
<evidence type="ECO:0000313" key="7">
    <source>
        <dbReference type="EMBL" id="MBC3898437.1"/>
    </source>
</evidence>
<name>A0ABR6YTB6_9FIRM</name>
<keyword evidence="2" id="KW-1003">Cell membrane</keyword>
<gene>
    <name evidence="7" type="ORF">GH811_02240</name>
</gene>
<reference evidence="7 8" key="1">
    <citation type="journal article" date="2020" name="mSystems">
        <title>Defining Genomic and Predicted Metabolic Features of the Acetobacterium Genus.</title>
        <authorList>
            <person name="Ross D.E."/>
            <person name="Marshall C.W."/>
            <person name="Gulliver D."/>
            <person name="May H.D."/>
            <person name="Norman R.S."/>
        </authorList>
    </citation>
    <scope>NUCLEOTIDE SEQUENCE [LARGE SCALE GENOMIC DNA]</scope>
    <source>
        <strain evidence="7 8">DSM 4132</strain>
    </source>
</reference>
<feature type="transmembrane region" description="Helical" evidence="6">
    <location>
        <begin position="425"/>
        <end position="441"/>
    </location>
</feature>
<dbReference type="EMBL" id="WJBE01000001">
    <property type="protein sequence ID" value="MBC3898437.1"/>
    <property type="molecule type" value="Genomic_DNA"/>
</dbReference>
<feature type="transmembrane region" description="Helical" evidence="6">
    <location>
        <begin position="397"/>
        <end position="419"/>
    </location>
</feature>
<comment type="subcellular location">
    <subcellularLocation>
        <location evidence="1">Cell membrane</location>
        <topology evidence="1">Multi-pass membrane protein</topology>
    </subcellularLocation>
</comment>
<evidence type="ECO:0000256" key="1">
    <source>
        <dbReference type="ARBA" id="ARBA00004651"/>
    </source>
</evidence>
<dbReference type="Pfam" id="PF13520">
    <property type="entry name" value="AA_permease_2"/>
    <property type="match status" value="1"/>
</dbReference>
<protein>
    <submittedName>
        <fullName evidence="7">Amino acid permease</fullName>
    </submittedName>
</protein>
<evidence type="ECO:0000256" key="3">
    <source>
        <dbReference type="ARBA" id="ARBA00022692"/>
    </source>
</evidence>
<dbReference type="PANTHER" id="PTHR42770">
    <property type="entry name" value="AMINO ACID TRANSPORTER-RELATED"/>
    <property type="match status" value="1"/>
</dbReference>
<sequence>MTGNSLKKDSLNIFQTIALSVAIMGPSASIAITVGMIGSHVGSSVPLVFLISLMIVGCVAVSIVKLNQTFPSAGSVYYFVEKTLGKRAGFISGWLIVLAYLMLSVSCIMVSCTYLQILLSILGVTIHWLFIGLLLMGLIFALVHKNAATSTWVMLLIEIVSMGLILLVAGIILSNTQQTVGLSMVPFALGGNTLSSFGYASVFGFLAFAGFEGASALGEESKNPQVTIPLAITSGIIITGIFYVLVSYAQVIGFGLTPAGIAAFTGNESPLSDLIARYLGTEFVIVMLLCMAVSFFTSTLGCVNAGARVLFTMSRDGMLCPSLSGINEKNNTPNVGLNVFVAAITMMIAVSFGLEAIQLAGYAALTGTLALLLSYIFTTIGAMVYFYKNRSWRGVRLILPAVAVVALAFIIFANIYPIPIFPQNLFTYGVIIWLGVGIILSRNQTESRTAVQVISKNESNLNG</sequence>
<dbReference type="InterPro" id="IPR050367">
    <property type="entry name" value="APC_superfamily"/>
</dbReference>
<keyword evidence="3 6" id="KW-0812">Transmembrane</keyword>
<feature type="transmembrane region" description="Helical" evidence="6">
    <location>
        <begin position="283"/>
        <end position="311"/>
    </location>
</feature>
<comment type="caution">
    <text evidence="7">The sequence shown here is derived from an EMBL/GenBank/DDBJ whole genome shotgun (WGS) entry which is preliminary data.</text>
</comment>
<accession>A0ABR6YTB6</accession>
<proteinExistence type="predicted"/>
<feature type="transmembrane region" description="Helical" evidence="6">
    <location>
        <begin position="117"/>
        <end position="143"/>
    </location>
</feature>